<gene>
    <name evidence="1" type="ORF">SPJ1_0229</name>
</gene>
<organism evidence="1 2">
    <name type="scientific">Streptococcus parauberis KRS-02083</name>
    <dbReference type="NCBI Taxonomy" id="1207545"/>
    <lineage>
        <taxon>Bacteria</taxon>
        <taxon>Bacillati</taxon>
        <taxon>Bacillota</taxon>
        <taxon>Bacilli</taxon>
        <taxon>Lactobacillales</taxon>
        <taxon>Streptococcaceae</taxon>
        <taxon>Streptococcus</taxon>
    </lineage>
</organism>
<dbReference type="Pfam" id="PF07852">
    <property type="entry name" value="DUF1642"/>
    <property type="match status" value="1"/>
</dbReference>
<sequence>MIKLTREENELLKKFTINDDDLKQNVIKLLYNSDGELNRIFNTSELKLKVNQAILDGKWEVEEPLYYVHLMSGENGYLNIDKRDGTHFLSNTYDEFDKTKFTRAEVKAIDPRYLEFLEEVE</sequence>
<accession>A0ABN0ITM3</accession>
<comment type="caution">
    <text evidence="1">The sequence shown here is derived from an EMBL/GenBank/DDBJ whole genome shotgun (WGS) entry which is preliminary data.</text>
</comment>
<dbReference type="InterPro" id="IPR012865">
    <property type="entry name" value="DUF1642"/>
</dbReference>
<keyword evidence="2" id="KW-1185">Reference proteome</keyword>
<evidence type="ECO:0000313" key="1">
    <source>
        <dbReference type="EMBL" id="EMG26267.1"/>
    </source>
</evidence>
<dbReference type="Proteomes" id="UP000011769">
    <property type="component" value="Unassembled WGS sequence"/>
</dbReference>
<evidence type="ECO:0000313" key="2">
    <source>
        <dbReference type="Proteomes" id="UP000011769"/>
    </source>
</evidence>
<dbReference type="RefSeq" id="WP_004234413.1">
    <property type="nucleotide sequence ID" value="NZ_ALYM01000001.1"/>
</dbReference>
<protein>
    <recommendedName>
        <fullName evidence="3">Phage protein</fullName>
    </recommendedName>
</protein>
<evidence type="ECO:0008006" key="3">
    <source>
        <dbReference type="Google" id="ProtNLM"/>
    </source>
</evidence>
<dbReference type="EMBL" id="ALYM01000001">
    <property type="protein sequence ID" value="EMG26267.1"/>
    <property type="molecule type" value="Genomic_DNA"/>
</dbReference>
<reference evidence="1 2" key="1">
    <citation type="journal article" date="2013" name="PLoS ONE">
        <title>Comparative Genomic Characterization of Three Streptococcus parauberis Strains in Fish Pathogen, as Assessed by Wide-Genome Analyses.</title>
        <authorList>
            <person name="Nho S.W."/>
            <person name="Hikima J."/>
            <person name="Park S.B."/>
            <person name="Jang H.B."/>
            <person name="Cha I.S."/>
            <person name="Yasuike M."/>
            <person name="Nakamura Y."/>
            <person name="Fujiwara A."/>
            <person name="Sano M."/>
            <person name="Kanai K."/>
            <person name="Kondo H."/>
            <person name="Hirono I."/>
            <person name="Takeyama H."/>
            <person name="Aoki T."/>
            <person name="Jung T.S."/>
        </authorList>
    </citation>
    <scope>NUCLEOTIDE SEQUENCE [LARGE SCALE GENOMIC DNA]</scope>
    <source>
        <strain evidence="1 2">KRS-02083</strain>
    </source>
</reference>
<proteinExistence type="predicted"/>
<name>A0ABN0ITM3_9STRE</name>